<gene>
    <name evidence="1" type="ORF">CQ006_12350</name>
</gene>
<evidence type="ECO:0000313" key="2">
    <source>
        <dbReference type="Proteomes" id="UP000239458"/>
    </source>
</evidence>
<evidence type="ECO:0000313" key="1">
    <source>
        <dbReference type="EMBL" id="PRC05104.1"/>
    </source>
</evidence>
<accession>A0A2S9DR91</accession>
<name>A0A2S9DR91_PSECE</name>
<proteinExistence type="predicted"/>
<dbReference type="Pfam" id="PF11367">
    <property type="entry name" value="Tail_completion_gp17"/>
    <property type="match status" value="1"/>
</dbReference>
<organism evidence="1 2">
    <name type="scientific">Pseudomonas cedrina</name>
    <dbReference type="NCBI Taxonomy" id="651740"/>
    <lineage>
        <taxon>Bacteria</taxon>
        <taxon>Pseudomonadati</taxon>
        <taxon>Pseudomonadota</taxon>
        <taxon>Gammaproteobacteria</taxon>
        <taxon>Pseudomonadales</taxon>
        <taxon>Pseudomonadaceae</taxon>
        <taxon>Pseudomonas</taxon>
    </lineage>
</organism>
<sequence length="115" mass="12367">MIEKSLIDRLSPLVDGRVYFGVAPVDAAQPRLVIQTVGTTTGFTLAGWDGSSDLAIQLDAWGESFLEALTLAGLAFAAMTTDDADFTTGSADRLADVFENDTKLFSVSWEYTLQP</sequence>
<protein>
    <recommendedName>
        <fullName evidence="3">DUF3168 domain-containing protein</fullName>
    </recommendedName>
</protein>
<reference evidence="1 2" key="1">
    <citation type="submission" date="2017-09" db="EMBL/GenBank/DDBJ databases">
        <title>Genomic, metabolic, and phenotypic characteristics of bacterial isolates from the natural microbiome of the model nematode Caenorhabditis elegans.</title>
        <authorList>
            <person name="Zimmermann J."/>
            <person name="Obeng N."/>
            <person name="Yang W."/>
            <person name="Obeng O."/>
            <person name="Kissoyan K."/>
            <person name="Pees B."/>
            <person name="Dirksen P."/>
            <person name="Hoppner M."/>
            <person name="Franke A."/>
            <person name="Rosenstiel P."/>
            <person name="Leippe M."/>
            <person name="Dierking K."/>
            <person name="Kaleta C."/>
            <person name="Schulenburg H."/>
        </authorList>
    </citation>
    <scope>NUCLEOTIDE SEQUENCE [LARGE SCALE GENOMIC DNA]</scope>
    <source>
        <strain evidence="1 2">MYb184</strain>
    </source>
</reference>
<evidence type="ECO:0008006" key="3">
    <source>
        <dbReference type="Google" id="ProtNLM"/>
    </source>
</evidence>
<dbReference type="AlphaFoldDB" id="A0A2S9DR91"/>
<dbReference type="EMBL" id="PCQE01000017">
    <property type="protein sequence ID" value="PRC05104.1"/>
    <property type="molecule type" value="Genomic_DNA"/>
</dbReference>
<dbReference type="InterPro" id="IPR021508">
    <property type="entry name" value="Gp17-like"/>
</dbReference>
<dbReference type="Proteomes" id="UP000239458">
    <property type="component" value="Unassembled WGS sequence"/>
</dbReference>
<dbReference type="RefSeq" id="WP_105225945.1">
    <property type="nucleotide sequence ID" value="NZ_PCQE01000017.1"/>
</dbReference>
<comment type="caution">
    <text evidence="1">The sequence shown here is derived from an EMBL/GenBank/DDBJ whole genome shotgun (WGS) entry which is preliminary data.</text>
</comment>